<gene>
    <name evidence="3" type="ORF">NCTC11819_01447</name>
</gene>
<protein>
    <recommendedName>
        <fullName evidence="5">Tetratricopeptide repeat protein</fullName>
    </recommendedName>
</protein>
<comment type="caution">
    <text evidence="3">The sequence shown here is derived from an EMBL/GenBank/DDBJ whole genome shotgun (WGS) entry which is preliminary data.</text>
</comment>
<dbReference type="EMBL" id="UGGQ01000006">
    <property type="protein sequence ID" value="STO16868.1"/>
    <property type="molecule type" value="Genomic_DNA"/>
</dbReference>
<dbReference type="Gene3D" id="1.25.40.10">
    <property type="entry name" value="Tetratricopeptide repeat domain"/>
    <property type="match status" value="1"/>
</dbReference>
<dbReference type="AlphaFoldDB" id="A0A8G2HTX2"/>
<dbReference type="Pfam" id="PF25191">
    <property type="entry name" value="DUF7832"/>
    <property type="match status" value="1"/>
</dbReference>
<feature type="domain" description="DUF4261" evidence="1">
    <location>
        <begin position="684"/>
        <end position="759"/>
    </location>
</feature>
<organism evidence="3 4">
    <name type="scientific">Mobiluncus mulieris</name>
    <dbReference type="NCBI Taxonomy" id="2052"/>
    <lineage>
        <taxon>Bacteria</taxon>
        <taxon>Bacillati</taxon>
        <taxon>Actinomycetota</taxon>
        <taxon>Actinomycetes</taxon>
        <taxon>Actinomycetales</taxon>
        <taxon>Actinomycetaceae</taxon>
        <taxon>Mobiluncus</taxon>
    </lineage>
</organism>
<evidence type="ECO:0000259" key="2">
    <source>
        <dbReference type="Pfam" id="PF25191"/>
    </source>
</evidence>
<evidence type="ECO:0008006" key="5">
    <source>
        <dbReference type="Google" id="ProtNLM"/>
    </source>
</evidence>
<evidence type="ECO:0000313" key="3">
    <source>
        <dbReference type="EMBL" id="STO16868.1"/>
    </source>
</evidence>
<dbReference type="RefSeq" id="WP_252865181.1">
    <property type="nucleotide sequence ID" value="NZ_JACHMA010000001.1"/>
</dbReference>
<evidence type="ECO:0000313" key="4">
    <source>
        <dbReference type="Proteomes" id="UP000255284"/>
    </source>
</evidence>
<feature type="domain" description="DUF7832" evidence="2">
    <location>
        <begin position="776"/>
        <end position="895"/>
    </location>
</feature>
<dbReference type="InterPro" id="IPR025357">
    <property type="entry name" value="DUF4261"/>
</dbReference>
<dbReference type="InterPro" id="IPR057154">
    <property type="entry name" value="DUF7832"/>
</dbReference>
<sequence length="1106" mass="125538">MDILQQCQQWHEEDHYQKIVDALEAVPEAERTAQMDMDLARAYNNLAGVGELAGMKLLRRALELMRPHEGELGDTYSWNFRMGYALYYLDQEGRALPFLEKALELHPGDDPRFNTRQEIEEIIDACKRVIVLPRFSQCFRERVEGCWQAFASVEAEIRQELIEDEDHIRGSEIVGRVHDILALAFDEIAIEMGFNGGKFELILTPEGDRVKLFELVYFQNHAPSEVLAHWNVVVGRQACGRIGLRTEDEWELSADDVQIWVEPRGEHSFTISTYCEKLLPMLGEEEGRAWWLISTLTDQALGEISHMRYIDGFDVLREPKSEPSILLSELPSKLAETGIELSADPQALLDSYIGYEMQPDEDPEADWRLDVMTGSTCCPQLINGYLNSDDVYVDNLHSDGAVAGFLCYPLESLRDNESTQKNFDFRDSLEAALTSGDGTEILTLTGGATGLYCGYVDFIAWDIKAVLERAHEFFEHSEIPWANFHTFRRATAPVNLKDQEHDSASEAEESGRLGTFAGSVLLSAAQWDKEQFIRDLYEQWGIVDQGSDKSEEDDDTTVLMQVDDMRLVVSLFDFRIPDNEAELNAENNYLWPEAVEVAGAHQAHIMVAVLGEESSLLEKGKLFTKALAVCCKQEYATGVFTSGVVFEPRFYEDFAEMMKEEDRLPIYNWIWFGLYHNECGMNGYTYGMDMFGKDEIEVLDTQAEPSQLRDFLASLVSYVLENDVTLEDGQTIGFSAEDQHTITRSPGIALPDKQMTLKVSFAANDEAGVGSSLGMIMDDASYHLESIEEKNLPVDPINAYNHMAIYLRWCIEHDLMDEAFLAEHGETVEQVKTAPGNADLRRFIQAELSGRLYFALFNQQGRNFAHYYYGQNISPEFPSDIDDNALRFFGPERYHSDEFQDEAYLFIPFDEDYYRTMAQVIDRRFINWQGQEDDVDTCEPSETAQLIMKFLDCSLTYFPAMADDDPITAGYSYARRLGVREGFVPVLVRADDETLLEWLMVNSDLEGDNKERFGFDPGKVAQYRDQMLSLSIKDGKVVLGGLIAQRKTAAKDDGLDGEKDMPGEIAGGTEDLRFSSYWNPETEKTYPLILARIPATNFYKSTPTCP</sequence>
<dbReference type="Proteomes" id="UP000255284">
    <property type="component" value="Unassembled WGS sequence"/>
</dbReference>
<evidence type="ECO:0000259" key="1">
    <source>
        <dbReference type="Pfam" id="PF14080"/>
    </source>
</evidence>
<dbReference type="GeneID" id="61168494"/>
<reference evidence="3 4" key="1">
    <citation type="submission" date="2018-06" db="EMBL/GenBank/DDBJ databases">
        <authorList>
            <consortium name="Pathogen Informatics"/>
            <person name="Doyle S."/>
        </authorList>
    </citation>
    <scope>NUCLEOTIDE SEQUENCE [LARGE SCALE GENOMIC DNA]</scope>
    <source>
        <strain evidence="3 4">NCTC11819</strain>
    </source>
</reference>
<proteinExistence type="predicted"/>
<accession>A0A8G2HTX2</accession>
<dbReference type="SUPFAM" id="SSF48452">
    <property type="entry name" value="TPR-like"/>
    <property type="match status" value="1"/>
</dbReference>
<dbReference type="Pfam" id="PF14080">
    <property type="entry name" value="DUF4261"/>
    <property type="match status" value="1"/>
</dbReference>
<name>A0A8G2HTX2_9ACTO</name>
<dbReference type="InterPro" id="IPR011990">
    <property type="entry name" value="TPR-like_helical_dom_sf"/>
</dbReference>